<dbReference type="GO" id="GO:0005524">
    <property type="term" value="F:ATP binding"/>
    <property type="evidence" value="ECO:0007669"/>
    <property type="project" value="UniProtKB-KW"/>
</dbReference>
<dbReference type="InterPro" id="IPR025943">
    <property type="entry name" value="Sigma_54_int_dom_ATP-bd_2"/>
</dbReference>
<evidence type="ECO:0000313" key="11">
    <source>
        <dbReference type="Proteomes" id="UP000002892"/>
    </source>
</evidence>
<organism evidence="10 11">
    <name type="scientific">Desulfosporosinus acidiphilus (strain DSM 22704 / JCM 16185 / SJ4)</name>
    <dbReference type="NCBI Taxonomy" id="646529"/>
    <lineage>
        <taxon>Bacteria</taxon>
        <taxon>Bacillati</taxon>
        <taxon>Bacillota</taxon>
        <taxon>Clostridia</taxon>
        <taxon>Eubacteriales</taxon>
        <taxon>Desulfitobacteriaceae</taxon>
        <taxon>Desulfosporosinus</taxon>
    </lineage>
</organism>
<keyword evidence="5" id="KW-0804">Transcription</keyword>
<keyword evidence="3" id="KW-0805">Transcription regulation</keyword>
<reference evidence="10 11" key="1">
    <citation type="journal article" date="2012" name="J. Bacteriol.">
        <title>Complete genome sequences of Desulfosporosinus orientis DSM765T, Desulfosporosinus youngiae DSM17734T, Desulfosporosinus meridiei DSM13257T, and Desulfosporosinus acidiphilus DSM22704T.</title>
        <authorList>
            <person name="Pester M."/>
            <person name="Brambilla E."/>
            <person name="Alazard D."/>
            <person name="Rattei T."/>
            <person name="Weinmaier T."/>
            <person name="Han J."/>
            <person name="Lucas S."/>
            <person name="Lapidus A."/>
            <person name="Cheng J.F."/>
            <person name="Goodwin L."/>
            <person name="Pitluck S."/>
            <person name="Peters L."/>
            <person name="Ovchinnikova G."/>
            <person name="Teshima H."/>
            <person name="Detter J.C."/>
            <person name="Han C.S."/>
            <person name="Tapia R."/>
            <person name="Land M.L."/>
            <person name="Hauser L."/>
            <person name="Kyrpides N.C."/>
            <person name="Ivanova N.N."/>
            <person name="Pagani I."/>
            <person name="Huntmann M."/>
            <person name="Wei C.L."/>
            <person name="Davenport K.W."/>
            <person name="Daligault H."/>
            <person name="Chain P.S."/>
            <person name="Chen A."/>
            <person name="Mavromatis K."/>
            <person name="Markowitz V."/>
            <person name="Szeto E."/>
            <person name="Mikhailova N."/>
            <person name="Pati A."/>
            <person name="Wagner M."/>
            <person name="Woyke T."/>
            <person name="Ollivier B."/>
            <person name="Klenk H.P."/>
            <person name="Spring S."/>
            <person name="Loy A."/>
        </authorList>
    </citation>
    <scope>NUCLEOTIDE SEQUENCE [LARGE SCALE GENOMIC DNA]</scope>
    <source>
        <strain evidence="11">DSM 22704 / JCM 16185 / SJ4</strain>
    </source>
</reference>
<dbReference type="HOGENOM" id="CLU_000445_8_1_9"/>
<feature type="domain" description="CBS" evidence="9">
    <location>
        <begin position="71"/>
        <end position="127"/>
    </location>
</feature>
<dbReference type="SUPFAM" id="SSF46689">
    <property type="entry name" value="Homeodomain-like"/>
    <property type="match status" value="1"/>
</dbReference>
<gene>
    <name evidence="10" type="ordered locus">Desaci_1193</name>
</gene>
<feature type="domain" description="CBS" evidence="9">
    <location>
        <begin position="7"/>
        <end position="63"/>
    </location>
</feature>
<dbReference type="Pfam" id="PF25601">
    <property type="entry name" value="AAA_lid_14"/>
    <property type="match status" value="1"/>
</dbReference>
<dbReference type="InterPro" id="IPR002197">
    <property type="entry name" value="HTH_Fis"/>
</dbReference>
<dbReference type="InterPro" id="IPR003593">
    <property type="entry name" value="AAA+_ATPase"/>
</dbReference>
<dbReference type="PROSITE" id="PS00688">
    <property type="entry name" value="SIGMA54_INTERACT_3"/>
    <property type="match status" value="1"/>
</dbReference>
<evidence type="ECO:0000256" key="5">
    <source>
        <dbReference type="ARBA" id="ARBA00023163"/>
    </source>
</evidence>
<keyword evidence="6" id="KW-0129">CBS domain</keyword>
<dbReference type="InterPro" id="IPR058031">
    <property type="entry name" value="AAA_lid_NorR"/>
</dbReference>
<dbReference type="Gene3D" id="1.10.8.60">
    <property type="match status" value="1"/>
</dbReference>
<dbReference type="RefSeq" id="WP_014826232.1">
    <property type="nucleotide sequence ID" value="NC_018068.1"/>
</dbReference>
<dbReference type="SUPFAM" id="SSF55785">
    <property type="entry name" value="PYP-like sensor domain (PAS domain)"/>
    <property type="match status" value="1"/>
</dbReference>
<feature type="domain" description="PAS" evidence="8">
    <location>
        <begin position="155"/>
        <end position="200"/>
    </location>
</feature>
<dbReference type="PANTHER" id="PTHR32071:SF57">
    <property type="entry name" value="C4-DICARBOXYLATE TRANSPORT TRANSCRIPTIONAL REGULATORY PROTEIN DCTD"/>
    <property type="match status" value="1"/>
</dbReference>
<dbReference type="EMBL" id="CP003639">
    <property type="protein sequence ID" value="AFM40225.1"/>
    <property type="molecule type" value="Genomic_DNA"/>
</dbReference>
<dbReference type="SMART" id="SM00116">
    <property type="entry name" value="CBS"/>
    <property type="match status" value="2"/>
</dbReference>
<evidence type="ECO:0000256" key="6">
    <source>
        <dbReference type="PROSITE-ProRule" id="PRU00703"/>
    </source>
</evidence>
<dbReference type="GO" id="GO:0043565">
    <property type="term" value="F:sequence-specific DNA binding"/>
    <property type="evidence" value="ECO:0007669"/>
    <property type="project" value="InterPro"/>
</dbReference>
<dbReference type="InterPro" id="IPR000014">
    <property type="entry name" value="PAS"/>
</dbReference>
<dbReference type="Pfam" id="PF00571">
    <property type="entry name" value="CBS"/>
    <property type="match status" value="2"/>
</dbReference>
<dbReference type="InterPro" id="IPR013767">
    <property type="entry name" value="PAS_fold"/>
</dbReference>
<dbReference type="InterPro" id="IPR025944">
    <property type="entry name" value="Sigma_54_int_dom_CS"/>
</dbReference>
<evidence type="ECO:0000259" key="8">
    <source>
        <dbReference type="PROSITE" id="PS50112"/>
    </source>
</evidence>
<dbReference type="InterPro" id="IPR027417">
    <property type="entry name" value="P-loop_NTPase"/>
</dbReference>
<dbReference type="Gene3D" id="3.40.50.300">
    <property type="entry name" value="P-loop containing nucleotide triphosphate hydrolases"/>
    <property type="match status" value="1"/>
</dbReference>
<evidence type="ECO:0000256" key="2">
    <source>
        <dbReference type="ARBA" id="ARBA00022840"/>
    </source>
</evidence>
<evidence type="ECO:0000256" key="4">
    <source>
        <dbReference type="ARBA" id="ARBA00023125"/>
    </source>
</evidence>
<dbReference type="InterPro" id="IPR046342">
    <property type="entry name" value="CBS_dom_sf"/>
</dbReference>
<evidence type="ECO:0000313" key="10">
    <source>
        <dbReference type="EMBL" id="AFM40225.1"/>
    </source>
</evidence>
<dbReference type="AlphaFoldDB" id="I4D351"/>
<keyword evidence="4" id="KW-0238">DNA-binding</keyword>
<evidence type="ECO:0000259" key="7">
    <source>
        <dbReference type="PROSITE" id="PS50045"/>
    </source>
</evidence>
<proteinExistence type="predicted"/>
<dbReference type="PROSITE" id="PS00676">
    <property type="entry name" value="SIGMA54_INTERACT_2"/>
    <property type="match status" value="1"/>
</dbReference>
<evidence type="ECO:0000259" key="9">
    <source>
        <dbReference type="PROSITE" id="PS51371"/>
    </source>
</evidence>
<dbReference type="Pfam" id="PF00989">
    <property type="entry name" value="PAS"/>
    <property type="match status" value="1"/>
</dbReference>
<dbReference type="PRINTS" id="PR01590">
    <property type="entry name" value="HTHFIS"/>
</dbReference>
<dbReference type="InterPro" id="IPR009057">
    <property type="entry name" value="Homeodomain-like_sf"/>
</dbReference>
<dbReference type="InterPro" id="IPR000644">
    <property type="entry name" value="CBS_dom"/>
</dbReference>
<keyword evidence="2" id="KW-0067">ATP-binding</keyword>
<dbReference type="SUPFAM" id="SSF52540">
    <property type="entry name" value="P-loop containing nucleoside triphosphate hydrolases"/>
    <property type="match status" value="1"/>
</dbReference>
<dbReference type="PROSITE" id="PS50112">
    <property type="entry name" value="PAS"/>
    <property type="match status" value="1"/>
</dbReference>
<sequence>MLMGDMMTREVPCLHPHDTLRQGVTVLRRNKLDALPVVDEEGCLIGIFTKSNVLDAFLAGVDLRETIAGYFNPQVVTVEVNTPYEVIEQRAKQTSVGTGVVIDDERKVLGIFTKIDMILALFHETEQMAGKLNAVYQAMPNGLIVVEELEATKRLYETLLTVMNIAYEAIVVVDSQGKITLINEAACSFFGKKEKDILHRPIEEVIENIRLRRTLKTGLAETNEIQVIQGKTCIVSRSPIVRQGKIIGAVGKIVYQKIEEAKDVAERLAQMDRELQLYKEKVGSIPASVTFNQIVTVNPAMRRLKKEAEMAARGNSTILLTGASGTGKGLFAEAIHQASPRRKGPFVKVNCAAVPDNLLESEFFGYANGAFTGAQRGGKLGKFALAHGGTLFLDEIGDMSLNLQSKLLRVLEDKSFEPVGSNESLNVDVRIIAATNQDLLKKAEVGEFRSDLYYRLNVINFHLIPLQRRSEDVIPLVHVFLERLNQDFGKKIKGVSIAVQRVLHFHRWPGNVRELRNVLERAVNFAEGDFLEIEDLPFYLREQTIEPTTDYEKGWNLEIARRNLDKNTIKKALTETKGNKSEAARMLGISRSWLYEKIQRFDLT</sequence>
<dbReference type="InterPro" id="IPR035965">
    <property type="entry name" value="PAS-like_dom_sf"/>
</dbReference>
<dbReference type="NCBIfam" id="TIGR00229">
    <property type="entry name" value="sensory_box"/>
    <property type="match status" value="1"/>
</dbReference>
<evidence type="ECO:0000256" key="1">
    <source>
        <dbReference type="ARBA" id="ARBA00022741"/>
    </source>
</evidence>
<dbReference type="Pfam" id="PF00158">
    <property type="entry name" value="Sigma54_activat"/>
    <property type="match status" value="1"/>
</dbReference>
<name>I4D351_DESAJ</name>
<dbReference type="PANTHER" id="PTHR32071">
    <property type="entry name" value="TRANSCRIPTIONAL REGULATORY PROTEIN"/>
    <property type="match status" value="1"/>
</dbReference>
<dbReference type="STRING" id="646529.Desaci_1193"/>
<dbReference type="SUPFAM" id="SSF54631">
    <property type="entry name" value="CBS-domain pair"/>
    <property type="match status" value="1"/>
</dbReference>
<dbReference type="KEGG" id="dai:Desaci_1193"/>
<dbReference type="Proteomes" id="UP000002892">
    <property type="component" value="Chromosome"/>
</dbReference>
<dbReference type="CDD" id="cd02205">
    <property type="entry name" value="CBS_pair_SF"/>
    <property type="match status" value="1"/>
</dbReference>
<keyword evidence="1" id="KW-0547">Nucleotide-binding</keyword>
<dbReference type="eggNOG" id="COG3829">
    <property type="taxonomic scope" value="Bacteria"/>
</dbReference>
<protein>
    <submittedName>
        <fullName evidence="10">PAS domain S-box</fullName>
    </submittedName>
</protein>
<dbReference type="GO" id="GO:0006355">
    <property type="term" value="P:regulation of DNA-templated transcription"/>
    <property type="evidence" value="ECO:0007669"/>
    <property type="project" value="InterPro"/>
</dbReference>
<dbReference type="CDD" id="cd00009">
    <property type="entry name" value="AAA"/>
    <property type="match status" value="1"/>
</dbReference>
<accession>I4D351</accession>
<dbReference type="InterPro" id="IPR002078">
    <property type="entry name" value="Sigma_54_int"/>
</dbReference>
<dbReference type="CDD" id="cd00130">
    <property type="entry name" value="PAS"/>
    <property type="match status" value="1"/>
</dbReference>
<evidence type="ECO:0000256" key="3">
    <source>
        <dbReference type="ARBA" id="ARBA00023015"/>
    </source>
</evidence>
<dbReference type="SMART" id="SM00091">
    <property type="entry name" value="PAS"/>
    <property type="match status" value="1"/>
</dbReference>
<dbReference type="OrthoDB" id="9765164at2"/>
<dbReference type="Gene3D" id="3.10.580.10">
    <property type="entry name" value="CBS-domain"/>
    <property type="match status" value="1"/>
</dbReference>
<dbReference type="Gene3D" id="3.30.450.20">
    <property type="entry name" value="PAS domain"/>
    <property type="match status" value="1"/>
</dbReference>
<dbReference type="FunFam" id="3.40.50.300:FF:000006">
    <property type="entry name" value="DNA-binding transcriptional regulator NtrC"/>
    <property type="match status" value="1"/>
</dbReference>
<dbReference type="Pfam" id="PF02954">
    <property type="entry name" value="HTH_8"/>
    <property type="match status" value="1"/>
</dbReference>
<keyword evidence="11" id="KW-1185">Reference proteome</keyword>
<dbReference type="PROSITE" id="PS50045">
    <property type="entry name" value="SIGMA54_INTERACT_4"/>
    <property type="match status" value="1"/>
</dbReference>
<dbReference type="PROSITE" id="PS51371">
    <property type="entry name" value="CBS"/>
    <property type="match status" value="2"/>
</dbReference>
<feature type="domain" description="Sigma-54 factor interaction" evidence="7">
    <location>
        <begin position="294"/>
        <end position="524"/>
    </location>
</feature>
<dbReference type="SMART" id="SM00382">
    <property type="entry name" value="AAA"/>
    <property type="match status" value="1"/>
</dbReference>
<dbReference type="Gene3D" id="1.10.10.60">
    <property type="entry name" value="Homeodomain-like"/>
    <property type="match status" value="1"/>
</dbReference>